<evidence type="ECO:0000256" key="3">
    <source>
        <dbReference type="ARBA" id="ARBA00022989"/>
    </source>
</evidence>
<name>A0A2V3ZL79_9GAMM</name>
<dbReference type="EMBL" id="QFWX01000003">
    <property type="protein sequence ID" value="PXX91572.1"/>
    <property type="molecule type" value="Genomic_DNA"/>
</dbReference>
<evidence type="ECO:0000256" key="2">
    <source>
        <dbReference type="ARBA" id="ARBA00022692"/>
    </source>
</evidence>
<dbReference type="AlphaFoldDB" id="A0A2V3ZL79"/>
<organism evidence="7 8">
    <name type="scientific">Marinobacter vulgaris</name>
    <dbReference type="NCBI Taxonomy" id="1928331"/>
    <lineage>
        <taxon>Bacteria</taxon>
        <taxon>Pseudomonadati</taxon>
        <taxon>Pseudomonadota</taxon>
        <taxon>Gammaproteobacteria</taxon>
        <taxon>Pseudomonadales</taxon>
        <taxon>Marinobacteraceae</taxon>
        <taxon>Marinobacter</taxon>
    </lineage>
</organism>
<dbReference type="GO" id="GO:0012505">
    <property type="term" value="C:endomembrane system"/>
    <property type="evidence" value="ECO:0007669"/>
    <property type="project" value="UniProtKB-SubCell"/>
</dbReference>
<keyword evidence="4 5" id="KW-0472">Membrane</keyword>
<feature type="domain" description="DUF202" evidence="6">
    <location>
        <begin position="8"/>
        <end position="83"/>
    </location>
</feature>
<evidence type="ECO:0000313" key="7">
    <source>
        <dbReference type="EMBL" id="PXX91572.1"/>
    </source>
</evidence>
<evidence type="ECO:0000256" key="4">
    <source>
        <dbReference type="ARBA" id="ARBA00023136"/>
    </source>
</evidence>
<keyword evidence="3 5" id="KW-1133">Transmembrane helix</keyword>
<dbReference type="InterPro" id="IPR003807">
    <property type="entry name" value="DUF202"/>
</dbReference>
<dbReference type="Proteomes" id="UP000253987">
    <property type="component" value="Unassembled WGS sequence"/>
</dbReference>
<accession>A0A2V3ZL79</accession>
<keyword evidence="8" id="KW-1185">Reference proteome</keyword>
<dbReference type="RefSeq" id="WP_114612453.1">
    <property type="nucleotide sequence ID" value="NZ_QFWX01000003.1"/>
</dbReference>
<dbReference type="OrthoDB" id="582337at2"/>
<gene>
    <name evidence="7" type="ORF">DIT71_06700</name>
</gene>
<evidence type="ECO:0000256" key="1">
    <source>
        <dbReference type="ARBA" id="ARBA00004127"/>
    </source>
</evidence>
<feature type="transmembrane region" description="Helical" evidence="5">
    <location>
        <begin position="96"/>
        <end position="120"/>
    </location>
</feature>
<protein>
    <recommendedName>
        <fullName evidence="6">DUF202 domain-containing protein</fullName>
    </recommendedName>
</protein>
<feature type="transmembrane region" description="Helical" evidence="5">
    <location>
        <begin position="25"/>
        <end position="44"/>
    </location>
</feature>
<comment type="subcellular location">
    <subcellularLocation>
        <location evidence="1">Endomembrane system</location>
        <topology evidence="1">Multi-pass membrane protein</topology>
    </subcellularLocation>
</comment>
<comment type="caution">
    <text evidence="7">The sequence shown here is derived from an EMBL/GenBank/DDBJ whole genome shotgun (WGS) entry which is preliminary data.</text>
</comment>
<evidence type="ECO:0000313" key="8">
    <source>
        <dbReference type="Proteomes" id="UP000253987"/>
    </source>
</evidence>
<proteinExistence type="predicted"/>
<feature type="transmembrane region" description="Helical" evidence="5">
    <location>
        <begin position="56"/>
        <end position="76"/>
    </location>
</feature>
<evidence type="ECO:0000259" key="6">
    <source>
        <dbReference type="Pfam" id="PF02656"/>
    </source>
</evidence>
<evidence type="ECO:0000256" key="5">
    <source>
        <dbReference type="SAM" id="Phobius"/>
    </source>
</evidence>
<sequence>MSDLKDPRVLFAAERTLLAWNRTSLSFIAFGFLIERAGLLLHVLAPERAAGLNAMLGFWIGVLFILLGAFAAIWSSRQFRALLRTLSPAEFPAGYGFRWGLAVNMVVAFLGLVLVGALFIGRG</sequence>
<keyword evidence="2 5" id="KW-0812">Transmembrane</keyword>
<reference evidence="8" key="1">
    <citation type="submission" date="2018-05" db="EMBL/GenBank/DDBJ databases">
        <authorList>
            <person name="Lu D."/>
        </authorList>
    </citation>
    <scope>NUCLEOTIDE SEQUENCE [LARGE SCALE GENOMIC DNA]</scope>
    <source>
        <strain evidence="8">F01</strain>
    </source>
</reference>
<dbReference type="Pfam" id="PF02656">
    <property type="entry name" value="DUF202"/>
    <property type="match status" value="1"/>
</dbReference>
<reference evidence="7 8" key="2">
    <citation type="submission" date="2018-06" db="EMBL/GenBank/DDBJ databases">
        <title>Marinobactersediminissp. nov, a moderately halophilic bacterium isolated from marine solar saltern.</title>
        <authorList>
            <person name="Zhang Y."/>
        </authorList>
    </citation>
    <scope>NUCLEOTIDE SEQUENCE [LARGE SCALE GENOMIC DNA]</scope>
    <source>
        <strain evidence="7 8">F01</strain>
    </source>
</reference>